<accession>A0A7C4LNR3</accession>
<dbReference type="AlphaFoldDB" id="A0A7C4LNR3"/>
<proteinExistence type="predicted"/>
<name>A0A7C4LNR3_9PLAN</name>
<organism evidence="1">
    <name type="scientific">Schlesneria paludicola</name>
    <dbReference type="NCBI Taxonomy" id="360056"/>
    <lineage>
        <taxon>Bacteria</taxon>
        <taxon>Pseudomonadati</taxon>
        <taxon>Planctomycetota</taxon>
        <taxon>Planctomycetia</taxon>
        <taxon>Planctomycetales</taxon>
        <taxon>Planctomycetaceae</taxon>
        <taxon>Schlesneria</taxon>
    </lineage>
</organism>
<evidence type="ECO:0000313" key="1">
    <source>
        <dbReference type="EMBL" id="HGT39677.1"/>
    </source>
</evidence>
<gene>
    <name evidence="1" type="ORF">ENS64_10515</name>
</gene>
<comment type="caution">
    <text evidence="1">The sequence shown here is derived from an EMBL/GenBank/DDBJ whole genome shotgun (WGS) entry which is preliminary data.</text>
</comment>
<reference evidence="1" key="1">
    <citation type="journal article" date="2020" name="mSystems">
        <title>Genome- and Community-Level Interaction Insights into Carbon Utilization and Element Cycling Functions of Hydrothermarchaeota in Hydrothermal Sediment.</title>
        <authorList>
            <person name="Zhou Z."/>
            <person name="Liu Y."/>
            <person name="Xu W."/>
            <person name="Pan J."/>
            <person name="Luo Z.H."/>
            <person name="Li M."/>
        </authorList>
    </citation>
    <scope>NUCLEOTIDE SEQUENCE [LARGE SCALE GENOMIC DNA]</scope>
    <source>
        <strain evidence="1">SpSt-508</strain>
    </source>
</reference>
<dbReference type="EMBL" id="DSVQ01000014">
    <property type="protein sequence ID" value="HGT39677.1"/>
    <property type="molecule type" value="Genomic_DNA"/>
</dbReference>
<protein>
    <submittedName>
        <fullName evidence="1">Uncharacterized protein</fullName>
    </submittedName>
</protein>
<sequence length="164" mass="18323">MLLSPDTDDQNFPIRFGEIDKACQSRLVKSATQRKSFSEAPGVTYSLDWLERLVWAEVVRRKPLPGRCRKLLLGFQGRRLSLRGVEPQLLEAVQDCPAARQGGGRMTRLAFLLLDAPFHELQIVDLMVRHGRGSSPLQKLACGIKTNGVSHRTICVTTTPDVSR</sequence>